<keyword evidence="5" id="KW-0694">RNA-binding</keyword>
<dbReference type="Gene3D" id="1.10.3450.40">
    <property type="entry name" value="Signal recognition particle, SRP68 subunit, RNA-binding domain"/>
    <property type="match status" value="1"/>
</dbReference>
<comment type="similarity">
    <text evidence="3">Belongs to the SRP68 family.</text>
</comment>
<sequence>MDIDALSTLTSGGSAAAPSLPVQVLAYVHEARQNHGLPLQDYTRYRHYCTRELQKVRKELQARLGNGSTYSPQTVTPEDAERAWSYGRELKEESVSSGEPRQRHHHVRRLRKGLVYARQLLLATTSLPAAYRLAYYTYYLGLWAQELLATTDWTQTLAVLVLTRLAYRRILTDDTQLTSRAFVQAQLSELDPQLRYCAYKLRLDTSDDWTSFASTYYQAHEAQIWQIVADYTNALAAKPFAEALDIDELKGLLTAPQTNEAQPMTLDHPTLTWRGLTVEVKSPKVIDSLHQAMATTQKVLAPTVTDRVPMASADKCLTSFAHLVDVLSQTPGAHNSAAPAAWNPVLRAWQVAAKLCDKLDTTDSHEALLRSYPTFYHRLCSIHKLWAQLAQLDTQPTDNASSPKLAGITVVDSEQLSGKRRTGGVAKVVTILDGVLAHLDVMRRLPLSNLDHEFAHGVELVQLLVRAQRCMAVGHSYDVTSQPLQALALYERARTLLVQCKSQLGNRLASVQQLAQTLGLGFQQATLGPLSSQVVASAAGGSTVELRCDTDLLANQLTQVNSLVDIIRAKHIQSHARWCIGQQVPPKSTLQQPTPLGTSNQSPPPLPSDSEAQATQLADLLQTVLTLDGASPSSASGSVAKPVIGHLDQRIELIEVAAPAPRNKSGGNTKHGNPPAPRKVGTASSAAKPAGKKPVKRKQHPTENATVTRTVPYITDFPPRFQAVPHKPMLFDLAGSHIDIPVDLIQKRAGKGGDTMLGGIKGILGNIWGRS</sequence>
<dbReference type="InterPro" id="IPR038253">
    <property type="entry name" value="SRP68_N_sf"/>
</dbReference>
<organism evidence="11 12">
    <name type="scientific">Dimargaris verticillata</name>
    <dbReference type="NCBI Taxonomy" id="2761393"/>
    <lineage>
        <taxon>Eukaryota</taxon>
        <taxon>Fungi</taxon>
        <taxon>Fungi incertae sedis</taxon>
        <taxon>Zoopagomycota</taxon>
        <taxon>Kickxellomycotina</taxon>
        <taxon>Dimargaritomycetes</taxon>
        <taxon>Dimargaritales</taxon>
        <taxon>Dimargaritaceae</taxon>
        <taxon>Dimargaris</taxon>
    </lineage>
</organism>
<dbReference type="GO" id="GO:0008312">
    <property type="term" value="F:7S RNA binding"/>
    <property type="evidence" value="ECO:0007669"/>
    <property type="project" value="InterPro"/>
</dbReference>
<evidence type="ECO:0000313" key="12">
    <source>
        <dbReference type="Proteomes" id="UP001151582"/>
    </source>
</evidence>
<evidence type="ECO:0000256" key="9">
    <source>
        <dbReference type="ARBA" id="ARBA00029498"/>
    </source>
</evidence>
<accession>A0A9W8BC81</accession>
<evidence type="ECO:0000256" key="6">
    <source>
        <dbReference type="ARBA" id="ARBA00023135"/>
    </source>
</evidence>
<feature type="region of interest" description="Disordered" evidence="10">
    <location>
        <begin position="585"/>
        <end position="611"/>
    </location>
</feature>
<feature type="compositionally biased region" description="Basic residues" evidence="10">
    <location>
        <begin position="690"/>
        <end position="699"/>
    </location>
</feature>
<name>A0A9W8BC81_9FUNG</name>
<dbReference type="GO" id="GO:0030942">
    <property type="term" value="F:endoplasmic reticulum signal peptide binding"/>
    <property type="evidence" value="ECO:0007669"/>
    <property type="project" value="InterPro"/>
</dbReference>
<keyword evidence="12" id="KW-1185">Reference proteome</keyword>
<feature type="compositionally biased region" description="Polar residues" evidence="10">
    <location>
        <begin position="585"/>
        <end position="601"/>
    </location>
</feature>
<evidence type="ECO:0000256" key="1">
    <source>
        <dbReference type="ARBA" id="ARBA00004496"/>
    </source>
</evidence>
<protein>
    <recommendedName>
        <fullName evidence="9">Signal recognition particle subunit SRP68</fullName>
    </recommendedName>
</protein>
<evidence type="ECO:0000256" key="2">
    <source>
        <dbReference type="ARBA" id="ARBA00004604"/>
    </source>
</evidence>
<keyword evidence="8" id="KW-0687">Ribonucleoprotein</keyword>
<dbReference type="GO" id="GO:0005047">
    <property type="term" value="F:signal recognition particle binding"/>
    <property type="evidence" value="ECO:0007669"/>
    <property type="project" value="InterPro"/>
</dbReference>
<dbReference type="GO" id="GO:0006614">
    <property type="term" value="P:SRP-dependent cotranslational protein targeting to membrane"/>
    <property type="evidence" value="ECO:0007669"/>
    <property type="project" value="InterPro"/>
</dbReference>
<proteinExistence type="inferred from homology"/>
<keyword evidence="4" id="KW-0963">Cytoplasm</keyword>
<comment type="caution">
    <text evidence="11">The sequence shown here is derived from an EMBL/GenBank/DDBJ whole genome shotgun (WGS) entry which is preliminary data.</text>
</comment>
<evidence type="ECO:0000313" key="11">
    <source>
        <dbReference type="EMBL" id="KAJ1985075.1"/>
    </source>
</evidence>
<evidence type="ECO:0000256" key="8">
    <source>
        <dbReference type="ARBA" id="ARBA00023274"/>
    </source>
</evidence>
<dbReference type="GO" id="GO:0005786">
    <property type="term" value="C:signal recognition particle, endoplasmic reticulum targeting"/>
    <property type="evidence" value="ECO:0007669"/>
    <property type="project" value="UniProtKB-KW"/>
</dbReference>
<dbReference type="Pfam" id="PF16969">
    <property type="entry name" value="SRP68"/>
    <property type="match status" value="2"/>
</dbReference>
<evidence type="ECO:0000256" key="7">
    <source>
        <dbReference type="ARBA" id="ARBA00023242"/>
    </source>
</evidence>
<reference evidence="11" key="1">
    <citation type="submission" date="2022-07" db="EMBL/GenBank/DDBJ databases">
        <title>Phylogenomic reconstructions and comparative analyses of Kickxellomycotina fungi.</title>
        <authorList>
            <person name="Reynolds N.K."/>
            <person name="Stajich J.E."/>
            <person name="Barry K."/>
            <person name="Grigoriev I.V."/>
            <person name="Crous P."/>
            <person name="Smith M.E."/>
        </authorList>
    </citation>
    <scope>NUCLEOTIDE SEQUENCE</scope>
    <source>
        <strain evidence="11">RSA 567</strain>
    </source>
</reference>
<dbReference type="InterPro" id="IPR026258">
    <property type="entry name" value="SRP68"/>
</dbReference>
<evidence type="ECO:0000256" key="10">
    <source>
        <dbReference type="SAM" id="MobiDB-lite"/>
    </source>
</evidence>
<dbReference type="AlphaFoldDB" id="A0A9W8BC81"/>
<comment type="subcellular location">
    <subcellularLocation>
        <location evidence="1">Cytoplasm</location>
    </subcellularLocation>
    <subcellularLocation>
        <location evidence="2">Nucleus</location>
        <location evidence="2">Nucleolus</location>
    </subcellularLocation>
</comment>
<dbReference type="Proteomes" id="UP001151582">
    <property type="component" value="Unassembled WGS sequence"/>
</dbReference>
<dbReference type="GO" id="GO:0005730">
    <property type="term" value="C:nucleolus"/>
    <property type="evidence" value="ECO:0007669"/>
    <property type="project" value="UniProtKB-SubCell"/>
</dbReference>
<dbReference type="PANTHER" id="PTHR12860">
    <property type="entry name" value="SIGNAL RECOGNITION PARTICLE 68 KDA PROTEIN"/>
    <property type="match status" value="1"/>
</dbReference>
<keyword evidence="7" id="KW-0539">Nucleus</keyword>
<evidence type="ECO:0000256" key="5">
    <source>
        <dbReference type="ARBA" id="ARBA00022884"/>
    </source>
</evidence>
<keyword evidence="6" id="KW-0733">Signal recognition particle</keyword>
<dbReference type="OrthoDB" id="10255118at2759"/>
<dbReference type="EMBL" id="JANBQB010000005">
    <property type="protein sequence ID" value="KAJ1985075.1"/>
    <property type="molecule type" value="Genomic_DNA"/>
</dbReference>
<evidence type="ECO:0000256" key="3">
    <source>
        <dbReference type="ARBA" id="ARBA00009352"/>
    </source>
</evidence>
<dbReference type="PANTHER" id="PTHR12860:SF0">
    <property type="entry name" value="SIGNAL RECOGNITION PARTICLE SUBUNIT SRP68"/>
    <property type="match status" value="1"/>
</dbReference>
<feature type="region of interest" description="Disordered" evidence="10">
    <location>
        <begin position="658"/>
        <end position="704"/>
    </location>
</feature>
<evidence type="ECO:0000256" key="4">
    <source>
        <dbReference type="ARBA" id="ARBA00022490"/>
    </source>
</evidence>
<gene>
    <name evidence="11" type="primary">SRP68</name>
    <name evidence="11" type="ORF">H4R34_000252</name>
</gene>